<dbReference type="InterPro" id="IPR000014">
    <property type="entry name" value="PAS"/>
</dbReference>
<keyword evidence="2" id="KW-0472">Membrane</keyword>
<dbReference type="NCBIfam" id="TIGR00229">
    <property type="entry name" value="sensory_box"/>
    <property type="match status" value="2"/>
</dbReference>
<dbReference type="Pfam" id="PF13581">
    <property type="entry name" value="HATPase_c_2"/>
    <property type="match status" value="1"/>
</dbReference>
<dbReference type="InterPro" id="IPR036890">
    <property type="entry name" value="HATPase_C_sf"/>
</dbReference>
<reference evidence="5" key="1">
    <citation type="submission" date="2021-01" db="EMBL/GenBank/DDBJ databases">
        <title>Genomic Encyclopedia of Type Strains, Phase IV (KMG-IV): sequencing the most valuable type-strain genomes for metagenomic binning, comparative biology and taxonomic classification.</title>
        <authorList>
            <person name="Goeker M."/>
        </authorList>
    </citation>
    <scope>NUCLEOTIDE SEQUENCE</scope>
    <source>
        <strain evidence="5">DSM 23230</strain>
    </source>
</reference>
<dbReference type="AlphaFoldDB" id="A0A938XT70"/>
<organism evidence="5 6">
    <name type="scientific">Halanaerobacter jeridensis</name>
    <dbReference type="NCBI Taxonomy" id="706427"/>
    <lineage>
        <taxon>Bacteria</taxon>
        <taxon>Bacillati</taxon>
        <taxon>Bacillota</taxon>
        <taxon>Clostridia</taxon>
        <taxon>Halanaerobiales</taxon>
        <taxon>Halobacteroidaceae</taxon>
        <taxon>Halanaerobacter</taxon>
    </lineage>
</organism>
<evidence type="ECO:0000256" key="2">
    <source>
        <dbReference type="SAM" id="Phobius"/>
    </source>
</evidence>
<dbReference type="InterPro" id="IPR001610">
    <property type="entry name" value="PAC"/>
</dbReference>
<feature type="transmembrane region" description="Helical" evidence="2">
    <location>
        <begin position="60"/>
        <end position="82"/>
    </location>
</feature>
<dbReference type="InterPro" id="IPR052016">
    <property type="entry name" value="Bact_Sigma-Reg"/>
</dbReference>
<dbReference type="EMBL" id="JAFBDQ010000012">
    <property type="protein sequence ID" value="MBM7557384.1"/>
    <property type="molecule type" value="Genomic_DNA"/>
</dbReference>
<dbReference type="InterPro" id="IPR035965">
    <property type="entry name" value="PAS-like_dom_sf"/>
</dbReference>
<dbReference type="Pfam" id="PF13426">
    <property type="entry name" value="PAS_9"/>
    <property type="match status" value="1"/>
</dbReference>
<dbReference type="InterPro" id="IPR001932">
    <property type="entry name" value="PPM-type_phosphatase-like_dom"/>
</dbReference>
<dbReference type="SMART" id="SM00331">
    <property type="entry name" value="PP2C_SIG"/>
    <property type="match status" value="1"/>
</dbReference>
<keyword evidence="2" id="KW-1133">Transmembrane helix</keyword>
<evidence type="ECO:0000313" key="5">
    <source>
        <dbReference type="EMBL" id="MBM7557384.1"/>
    </source>
</evidence>
<dbReference type="SUPFAM" id="SSF55874">
    <property type="entry name" value="ATPase domain of HSP90 chaperone/DNA topoisomerase II/histidine kinase"/>
    <property type="match status" value="1"/>
</dbReference>
<dbReference type="SUPFAM" id="SSF55785">
    <property type="entry name" value="PYP-like sensor domain (PAS domain)"/>
    <property type="match status" value="2"/>
</dbReference>
<name>A0A938XT70_9FIRM</name>
<evidence type="ECO:0000259" key="3">
    <source>
        <dbReference type="PROSITE" id="PS50112"/>
    </source>
</evidence>
<dbReference type="PROSITE" id="PS50112">
    <property type="entry name" value="PAS"/>
    <property type="match status" value="1"/>
</dbReference>
<keyword evidence="2" id="KW-0812">Transmembrane</keyword>
<protein>
    <submittedName>
        <fullName evidence="5">PAS domain S-box-containing protein</fullName>
    </submittedName>
</protein>
<dbReference type="SMART" id="SM00086">
    <property type="entry name" value="PAC"/>
    <property type="match status" value="2"/>
</dbReference>
<feature type="transmembrane region" description="Helical" evidence="2">
    <location>
        <begin position="20"/>
        <end position="40"/>
    </location>
</feature>
<evidence type="ECO:0000313" key="6">
    <source>
        <dbReference type="Proteomes" id="UP000774000"/>
    </source>
</evidence>
<dbReference type="PROSITE" id="PS50113">
    <property type="entry name" value="PAC"/>
    <property type="match status" value="1"/>
</dbReference>
<dbReference type="Gene3D" id="3.30.565.10">
    <property type="entry name" value="Histidine kinase-like ATPase, C-terminal domain"/>
    <property type="match status" value="1"/>
</dbReference>
<dbReference type="InterPro" id="IPR000700">
    <property type="entry name" value="PAS-assoc_C"/>
</dbReference>
<evidence type="ECO:0000256" key="1">
    <source>
        <dbReference type="ARBA" id="ARBA00022801"/>
    </source>
</evidence>
<accession>A0A938XT70</accession>
<dbReference type="InterPro" id="IPR013767">
    <property type="entry name" value="PAS_fold"/>
</dbReference>
<sequence>MKDEEELNKKLIAGLKLRHLLYGNIFYILLSVLFASMILMTGYELLKELIFSNLTAWGSHLITIIFVSSLITILFSLIIIHYRNLWTEVATKINNYGQDLKEERDKLATYIETAPYGVFVVDENGNYLEVNGAATEIAGYSEEELLEMNILDLHPYLSKERVGYVFSQIKNRKQFKQEMPYTTKSGEQRWFSIKVVKLSETRFLGFVEDITERKNIMQDLKMKNKAIQESATAFVFSDQEGQLTEVNQSFLKMWDYQQPEEILGQTPMALHPEEEREKVERSMQYIKKEGSWQGELKGLRSDGSLFDINISCTALKDNQDKVQGMMASFIDITERKETEERLREKKDQLHCNFEELMVTKQQLAAANDLLVDQIKSAKEIHNQLLTRNFPQVDDYFMSGIYQPAEHIGGDFYYAIELENEVVFYLADITGHSLDGAFLNVFLRETIDNYLFSHSLRTALSPAEIVEFVTDRYQEENFTADYFISLVLFVLDKESKEIKYTNFGFQVLPLLVKSGGVEELNLTGLPISTAIDREKYEFKEEVFKLEQGDKLVVTTDGLVEEQIEKQRYGTTRLKEIIEQNQQLPLEFVLEKINFDFQNFITSQDQKDDVSILGIEREEVIDKIELCIASDFELLKQVKEQFLEFVAPYTNQGEMLVMGFHEMLINAIEHGNQGDISCQVEIFMLVTSNYIKLVIKDEGRGFHWDSKLQQGLDQSDFTERGRGIAITEEIWDKICYNYLGNKVVLYQSRSEI</sequence>
<dbReference type="RefSeq" id="WP_204702140.1">
    <property type="nucleotide sequence ID" value="NZ_JAFBDQ010000012.1"/>
</dbReference>
<keyword evidence="1" id="KW-0378">Hydrolase</keyword>
<dbReference type="Pfam" id="PF00989">
    <property type="entry name" value="PAS"/>
    <property type="match status" value="1"/>
</dbReference>
<dbReference type="GO" id="GO:0006355">
    <property type="term" value="P:regulation of DNA-templated transcription"/>
    <property type="evidence" value="ECO:0007669"/>
    <property type="project" value="InterPro"/>
</dbReference>
<keyword evidence="6" id="KW-1185">Reference proteome</keyword>
<feature type="domain" description="PAS" evidence="3">
    <location>
        <begin position="103"/>
        <end position="151"/>
    </location>
</feature>
<gene>
    <name evidence="5" type="ORF">JOC47_002250</name>
</gene>
<dbReference type="GO" id="GO:0016791">
    <property type="term" value="F:phosphatase activity"/>
    <property type="evidence" value="ECO:0007669"/>
    <property type="project" value="TreeGrafter"/>
</dbReference>
<dbReference type="PANTHER" id="PTHR43156">
    <property type="entry name" value="STAGE II SPORULATION PROTEIN E-RELATED"/>
    <property type="match status" value="1"/>
</dbReference>
<feature type="domain" description="PAC" evidence="4">
    <location>
        <begin position="292"/>
        <end position="344"/>
    </location>
</feature>
<dbReference type="PANTHER" id="PTHR43156:SF2">
    <property type="entry name" value="STAGE II SPORULATION PROTEIN E"/>
    <property type="match status" value="1"/>
</dbReference>
<proteinExistence type="predicted"/>
<dbReference type="Pfam" id="PF07228">
    <property type="entry name" value="SpoIIE"/>
    <property type="match status" value="1"/>
</dbReference>
<dbReference type="CDD" id="cd16936">
    <property type="entry name" value="HATPase_RsbW-like"/>
    <property type="match status" value="1"/>
</dbReference>
<dbReference type="Gene3D" id="3.30.450.20">
    <property type="entry name" value="PAS domain"/>
    <property type="match status" value="2"/>
</dbReference>
<dbReference type="InterPro" id="IPR003594">
    <property type="entry name" value="HATPase_dom"/>
</dbReference>
<dbReference type="SMART" id="SM00091">
    <property type="entry name" value="PAS"/>
    <property type="match status" value="2"/>
</dbReference>
<dbReference type="CDD" id="cd00130">
    <property type="entry name" value="PAS"/>
    <property type="match status" value="2"/>
</dbReference>
<comment type="caution">
    <text evidence="5">The sequence shown here is derived from an EMBL/GenBank/DDBJ whole genome shotgun (WGS) entry which is preliminary data.</text>
</comment>
<dbReference type="Gene3D" id="3.60.40.10">
    <property type="entry name" value="PPM-type phosphatase domain"/>
    <property type="match status" value="1"/>
</dbReference>
<dbReference type="Proteomes" id="UP000774000">
    <property type="component" value="Unassembled WGS sequence"/>
</dbReference>
<evidence type="ECO:0000259" key="4">
    <source>
        <dbReference type="PROSITE" id="PS50113"/>
    </source>
</evidence>
<dbReference type="InterPro" id="IPR036457">
    <property type="entry name" value="PPM-type-like_dom_sf"/>
</dbReference>